<feature type="domain" description="HTH marR-type" evidence="1">
    <location>
        <begin position="5"/>
        <end position="139"/>
    </location>
</feature>
<dbReference type="Proteomes" id="UP000010824">
    <property type="component" value="Chromosome"/>
</dbReference>
<dbReference type="PANTHER" id="PTHR33164:SF43">
    <property type="entry name" value="HTH-TYPE TRANSCRIPTIONAL REPRESSOR YETL"/>
    <property type="match status" value="1"/>
</dbReference>
<dbReference type="GO" id="GO:0003700">
    <property type="term" value="F:DNA-binding transcription factor activity"/>
    <property type="evidence" value="ECO:0007669"/>
    <property type="project" value="InterPro"/>
</dbReference>
<dbReference type="Gene3D" id="1.10.10.10">
    <property type="entry name" value="Winged helix-like DNA-binding domain superfamily/Winged helix DNA-binding domain"/>
    <property type="match status" value="1"/>
</dbReference>
<dbReference type="SUPFAM" id="SSF46785">
    <property type="entry name" value="Winged helix' DNA-binding domain"/>
    <property type="match status" value="1"/>
</dbReference>
<dbReference type="PROSITE" id="PS50995">
    <property type="entry name" value="HTH_MARR_2"/>
    <property type="match status" value="1"/>
</dbReference>
<name>L0HIR2_METFS</name>
<accession>L0HIR2</accession>
<protein>
    <submittedName>
        <fullName evidence="2">Transcriptional regulator</fullName>
    </submittedName>
</protein>
<dbReference type="GeneID" id="14309358"/>
<dbReference type="eggNOG" id="arCOG03178">
    <property type="taxonomic scope" value="Archaea"/>
</dbReference>
<dbReference type="KEGG" id="mfo:Metfor_1965"/>
<reference evidence="3" key="1">
    <citation type="submission" date="2011-12" db="EMBL/GenBank/DDBJ databases">
        <title>Complete sequence of Methanoregula formicicum SMSP.</title>
        <authorList>
            <person name="Lucas S."/>
            <person name="Han J."/>
            <person name="Lapidus A."/>
            <person name="Cheng J.-F."/>
            <person name="Goodwin L."/>
            <person name="Pitluck S."/>
            <person name="Peters L."/>
            <person name="Ovchinnikova G."/>
            <person name="Teshima H."/>
            <person name="Detter J.C."/>
            <person name="Han C."/>
            <person name="Tapia R."/>
            <person name="Land M."/>
            <person name="Hauser L."/>
            <person name="Kyrpides N."/>
            <person name="Ivanova N."/>
            <person name="Pagani I."/>
            <person name="Imachi H."/>
            <person name="Tamaki H."/>
            <person name="Sekiguchi Y."/>
            <person name="Kamagata Y."/>
            <person name="Cadillo-Quiroz H."/>
            <person name="Zinder S."/>
            <person name="Liu W.-T."/>
            <person name="Woyke T."/>
        </authorList>
    </citation>
    <scope>NUCLEOTIDE SEQUENCE [LARGE SCALE GENOMIC DNA]</scope>
    <source>
        <strain evidence="3">DSM 22288 / NBRC 105244 / SMSP</strain>
    </source>
</reference>
<dbReference type="Pfam" id="PF12802">
    <property type="entry name" value="MarR_2"/>
    <property type="match status" value="1"/>
</dbReference>
<dbReference type="InterPro" id="IPR036388">
    <property type="entry name" value="WH-like_DNA-bd_sf"/>
</dbReference>
<dbReference type="InterPro" id="IPR039422">
    <property type="entry name" value="MarR/SlyA-like"/>
</dbReference>
<dbReference type="GO" id="GO:0006950">
    <property type="term" value="P:response to stress"/>
    <property type="evidence" value="ECO:0007669"/>
    <property type="project" value="TreeGrafter"/>
</dbReference>
<evidence type="ECO:0000313" key="2">
    <source>
        <dbReference type="EMBL" id="AGB02979.1"/>
    </source>
</evidence>
<evidence type="ECO:0000313" key="3">
    <source>
        <dbReference type="Proteomes" id="UP000010824"/>
    </source>
</evidence>
<dbReference type="PRINTS" id="PR00598">
    <property type="entry name" value="HTHMARR"/>
</dbReference>
<dbReference type="InterPro" id="IPR000835">
    <property type="entry name" value="HTH_MarR-typ"/>
</dbReference>
<dbReference type="EMBL" id="CP003167">
    <property type="protein sequence ID" value="AGB02979.1"/>
    <property type="molecule type" value="Genomic_DNA"/>
</dbReference>
<dbReference type="InterPro" id="IPR036390">
    <property type="entry name" value="WH_DNA-bd_sf"/>
</dbReference>
<evidence type="ECO:0000259" key="1">
    <source>
        <dbReference type="PROSITE" id="PS50995"/>
    </source>
</evidence>
<organism evidence="2 3">
    <name type="scientific">Methanoregula formicica (strain DSM 22288 / NBRC 105244 / SMSP)</name>
    <dbReference type="NCBI Taxonomy" id="593750"/>
    <lineage>
        <taxon>Archaea</taxon>
        <taxon>Methanobacteriati</taxon>
        <taxon>Methanobacteriota</taxon>
        <taxon>Stenosarchaea group</taxon>
        <taxon>Methanomicrobia</taxon>
        <taxon>Methanomicrobiales</taxon>
        <taxon>Methanoregulaceae</taxon>
        <taxon>Methanoregula</taxon>
    </lineage>
</organism>
<dbReference type="PANTHER" id="PTHR33164">
    <property type="entry name" value="TRANSCRIPTIONAL REGULATOR, MARR FAMILY"/>
    <property type="match status" value="1"/>
</dbReference>
<dbReference type="AlphaFoldDB" id="L0HIR2"/>
<dbReference type="HOGENOM" id="CLU_083287_11_3_2"/>
<reference evidence="2 3" key="2">
    <citation type="journal article" date="2014" name="Genome Announc.">
        <title>Complete Genome Sequence of Methanoregula formicica SMSPT, a Mesophilic Hydrogenotrophic Methanogen Isolated from a Methanogenic Upflow Anaerobic Sludge Blanket Reactor.</title>
        <authorList>
            <person name="Yamamoto K."/>
            <person name="Tamaki H."/>
            <person name="Cadillo-Quiroz H."/>
            <person name="Imachi H."/>
            <person name="Kyrpides N."/>
            <person name="Woyke T."/>
            <person name="Goodwin L."/>
            <person name="Zinder S.H."/>
            <person name="Kamagata Y."/>
            <person name="Liu W.T."/>
        </authorList>
    </citation>
    <scope>NUCLEOTIDE SEQUENCE [LARGE SCALE GENOMIC DNA]</scope>
    <source>
        <strain evidence="3">DSM 22288 / NBRC 105244 / SMSP</strain>
    </source>
</reference>
<dbReference type="OrthoDB" id="106463at2157"/>
<keyword evidence="3" id="KW-1185">Reference proteome</keyword>
<proteinExistence type="predicted"/>
<dbReference type="SMART" id="SM00347">
    <property type="entry name" value="HTH_MARR"/>
    <property type="match status" value="1"/>
</dbReference>
<dbReference type="RefSeq" id="WP_015285942.1">
    <property type="nucleotide sequence ID" value="NC_019943.1"/>
</dbReference>
<gene>
    <name evidence="2" type="ordered locus">Metfor_1965</name>
</gene>
<dbReference type="STRING" id="593750.Metfor_1965"/>
<sequence length="139" mass="16007">MDETEEQLYNALGGLLKIKNECSCSVFSECGLSDMTVKQIAYLKVINEQGEVTFSRLAELTGTSKPTVTEMINRCVRMDCVYREPCPDDRRIQYIRLTDKGRMIARAEQAALERVAERMLDALDEQERDLLVRILRKVR</sequence>
<dbReference type="InParanoid" id="L0HIR2"/>